<dbReference type="Pfam" id="PF01636">
    <property type="entry name" value="APH"/>
    <property type="match status" value="1"/>
</dbReference>
<dbReference type="STRING" id="76728.AQ490_08070"/>
<dbReference type="Gene3D" id="3.90.1200.10">
    <property type="match status" value="1"/>
</dbReference>
<dbReference type="OrthoDB" id="3837852at2"/>
<dbReference type="InterPro" id="IPR002575">
    <property type="entry name" value="Aminoglycoside_PTrfase"/>
</dbReference>
<evidence type="ECO:0000259" key="2">
    <source>
        <dbReference type="Pfam" id="PF01636"/>
    </source>
</evidence>
<dbReference type="SUPFAM" id="SSF56112">
    <property type="entry name" value="Protein kinase-like (PK-like)"/>
    <property type="match status" value="1"/>
</dbReference>
<accession>A0A0T6LMS4</accession>
<keyword evidence="4" id="KW-1185">Reference proteome</keyword>
<gene>
    <name evidence="3" type="ORF">AQ490_08070</name>
</gene>
<keyword evidence="3" id="KW-0808">Transferase</keyword>
<reference evidence="3 4" key="1">
    <citation type="submission" date="2015-10" db="EMBL/GenBank/DDBJ databases">
        <title>Draft genome sequence of pyrrolomycin-producing Streptomyces vitaminophilus.</title>
        <authorList>
            <person name="Graham D.E."/>
            <person name="Mahan K.M."/>
            <person name="Klingeman D.M."/>
            <person name="Hettich R.L."/>
            <person name="Parry R.J."/>
        </authorList>
    </citation>
    <scope>NUCLEOTIDE SEQUENCE [LARGE SCALE GENOMIC DNA]</scope>
    <source>
        <strain evidence="3 4">ATCC 31673</strain>
    </source>
</reference>
<evidence type="ECO:0000256" key="1">
    <source>
        <dbReference type="SAM" id="MobiDB-lite"/>
    </source>
</evidence>
<dbReference type="EMBL" id="LLZU01000037">
    <property type="protein sequence ID" value="KRV47405.1"/>
    <property type="molecule type" value="Genomic_DNA"/>
</dbReference>
<dbReference type="GO" id="GO:0016740">
    <property type="term" value="F:transferase activity"/>
    <property type="evidence" value="ECO:0007669"/>
    <property type="project" value="UniProtKB-KW"/>
</dbReference>
<name>A0A0T6LMS4_WENVI</name>
<comment type="caution">
    <text evidence="3">The sequence shown here is derived from an EMBL/GenBank/DDBJ whole genome shotgun (WGS) entry which is preliminary data.</text>
</comment>
<organism evidence="3 4">
    <name type="scientific">Wenjunlia vitaminophila</name>
    <name type="common">Streptomyces vitaminophilus</name>
    <dbReference type="NCBI Taxonomy" id="76728"/>
    <lineage>
        <taxon>Bacteria</taxon>
        <taxon>Bacillati</taxon>
        <taxon>Actinomycetota</taxon>
        <taxon>Actinomycetes</taxon>
        <taxon>Kitasatosporales</taxon>
        <taxon>Streptomycetaceae</taxon>
        <taxon>Wenjunlia</taxon>
    </lineage>
</organism>
<proteinExistence type="predicted"/>
<dbReference type="AlphaFoldDB" id="A0A0T6LMS4"/>
<dbReference type="eggNOG" id="COG2334">
    <property type="taxonomic scope" value="Bacteria"/>
</dbReference>
<feature type="domain" description="Aminoglycoside phosphotransferase" evidence="2">
    <location>
        <begin position="31"/>
        <end position="291"/>
    </location>
</feature>
<evidence type="ECO:0000313" key="4">
    <source>
        <dbReference type="Proteomes" id="UP000050867"/>
    </source>
</evidence>
<dbReference type="Proteomes" id="UP000050867">
    <property type="component" value="Unassembled WGS sequence"/>
</dbReference>
<feature type="region of interest" description="Disordered" evidence="1">
    <location>
        <begin position="139"/>
        <end position="166"/>
    </location>
</feature>
<protein>
    <submittedName>
        <fullName evidence="3">Aminoglycoside phosphotransferase</fullName>
    </submittedName>
</protein>
<dbReference type="Gene3D" id="3.30.200.20">
    <property type="entry name" value="Phosphorylase Kinase, domain 1"/>
    <property type="match status" value="1"/>
</dbReference>
<dbReference type="InterPro" id="IPR011009">
    <property type="entry name" value="Kinase-like_dom_sf"/>
</dbReference>
<sequence length="354" mass="39924">MPVTHCQATAPTRSLLDALLRRYGAGAPLSCQPVAEGLLNRGYRLCTTSGEFFLKHYLDADEASIAHQHQATVRLDELGVPVAPPLADERGRTVAVFEERRFGLYPWVHGRHRNGTELSADQAARLGALLGLVHTSLAEVQDTGTSDPEPPVPGRPRTSRYAAADPDDTDALIGELLELVRRQSPRDAFDDLAERRLLERRALLDRLAHRRPRDGSQPEVGWVHGDFHPLNLLYRGSEPVAILDWDRLAEQPRAEEAVRAAAIFFLESEPSEGELDLAKVRRYARAYRQAAGVSPQELGAAVHRVWWERLNDFWTLRWRYQHLDRRADPLFPSTAALVVWWTREYEAVLEAFTA</sequence>
<evidence type="ECO:0000313" key="3">
    <source>
        <dbReference type="EMBL" id="KRV47405.1"/>
    </source>
</evidence>